<dbReference type="SUPFAM" id="SSF50022">
    <property type="entry name" value="ISP domain"/>
    <property type="match status" value="1"/>
</dbReference>
<protein>
    <submittedName>
        <fullName evidence="10">Cytochrome b6-f complex iron-sulfur subunit</fullName>
    </submittedName>
</protein>
<sequence>MSDEAHSNTSPGSASEQPKPADAPKDSPTAPEKKVAAEKTDKPAPAVKKKAPVKKKAAPKRAPAKKKKKDERRFFLFTAIGMAWTLFTLSLTGMVLGTTRFLFPNVLAEPPSQFRTEPPYAFEPGKVNTQWKEEFQVWLVYLDDEAPQKLIALSTVCTHLGCTPSWLEADQKFKCPCHGSGFYKTGINFEGPAPRPLERFAISEVDGIVVVDKSKKFQYELGQWGDSESFIRMG</sequence>
<evidence type="ECO:0000256" key="8">
    <source>
        <dbReference type="SAM" id="Phobius"/>
    </source>
</evidence>
<dbReference type="AlphaFoldDB" id="A0A518B7Y9"/>
<organism evidence="10 11">
    <name type="scientific">Kolteria novifilia</name>
    <dbReference type="NCBI Taxonomy" id="2527975"/>
    <lineage>
        <taxon>Bacteria</taxon>
        <taxon>Pseudomonadati</taxon>
        <taxon>Planctomycetota</taxon>
        <taxon>Planctomycetia</taxon>
        <taxon>Kolteriales</taxon>
        <taxon>Kolteriaceae</taxon>
        <taxon>Kolteria</taxon>
    </lineage>
</organism>
<dbReference type="KEGG" id="knv:Pan216_39790"/>
<evidence type="ECO:0000256" key="1">
    <source>
        <dbReference type="ARBA" id="ARBA00022714"/>
    </source>
</evidence>
<dbReference type="InterPro" id="IPR014349">
    <property type="entry name" value="Rieske_Fe-S_prot"/>
</dbReference>
<evidence type="ECO:0000256" key="5">
    <source>
        <dbReference type="ARBA" id="ARBA00023157"/>
    </source>
</evidence>
<gene>
    <name evidence="10" type="primary">petC_1</name>
    <name evidence="10" type="ORF">Pan216_39790</name>
</gene>
<dbReference type="PROSITE" id="PS51296">
    <property type="entry name" value="RIESKE"/>
    <property type="match status" value="1"/>
</dbReference>
<feature type="compositionally biased region" description="Basic residues" evidence="7">
    <location>
        <begin position="47"/>
        <end position="67"/>
    </location>
</feature>
<keyword evidence="3" id="KW-0408">Iron</keyword>
<proteinExistence type="predicted"/>
<evidence type="ECO:0000259" key="9">
    <source>
        <dbReference type="PROSITE" id="PS51296"/>
    </source>
</evidence>
<evidence type="ECO:0000256" key="4">
    <source>
        <dbReference type="ARBA" id="ARBA00023014"/>
    </source>
</evidence>
<dbReference type="GO" id="GO:0046872">
    <property type="term" value="F:metal ion binding"/>
    <property type="evidence" value="ECO:0007669"/>
    <property type="project" value="UniProtKB-KW"/>
</dbReference>
<feature type="domain" description="Rieske" evidence="9">
    <location>
        <begin position="149"/>
        <end position="211"/>
    </location>
</feature>
<dbReference type="EMBL" id="CP036279">
    <property type="protein sequence ID" value="QDU63104.1"/>
    <property type="molecule type" value="Genomic_DNA"/>
</dbReference>
<dbReference type="Pfam" id="PF00355">
    <property type="entry name" value="Rieske"/>
    <property type="match status" value="1"/>
</dbReference>
<keyword evidence="8" id="KW-1133">Transmembrane helix</keyword>
<dbReference type="Proteomes" id="UP000317093">
    <property type="component" value="Chromosome"/>
</dbReference>
<dbReference type="PRINTS" id="PR00162">
    <property type="entry name" value="RIESKE"/>
</dbReference>
<keyword evidence="8" id="KW-0472">Membrane</keyword>
<accession>A0A518B7Y9</accession>
<keyword evidence="4" id="KW-0411">Iron-sulfur</keyword>
<evidence type="ECO:0000313" key="11">
    <source>
        <dbReference type="Proteomes" id="UP000317093"/>
    </source>
</evidence>
<keyword evidence="11" id="KW-1185">Reference proteome</keyword>
<dbReference type="InterPro" id="IPR017941">
    <property type="entry name" value="Rieske_2Fe-2S"/>
</dbReference>
<evidence type="ECO:0000256" key="7">
    <source>
        <dbReference type="SAM" id="MobiDB-lite"/>
    </source>
</evidence>
<feature type="region of interest" description="Disordered" evidence="7">
    <location>
        <begin position="1"/>
        <end position="67"/>
    </location>
</feature>
<keyword evidence="5" id="KW-1015">Disulfide bond</keyword>
<dbReference type="GO" id="GO:0051537">
    <property type="term" value="F:2 iron, 2 sulfur cluster binding"/>
    <property type="evidence" value="ECO:0007669"/>
    <property type="project" value="UniProtKB-KW"/>
</dbReference>
<dbReference type="GO" id="GO:0016020">
    <property type="term" value="C:membrane"/>
    <property type="evidence" value="ECO:0007669"/>
    <property type="project" value="InterPro"/>
</dbReference>
<feature type="transmembrane region" description="Helical" evidence="8">
    <location>
        <begin position="74"/>
        <end position="96"/>
    </location>
</feature>
<evidence type="ECO:0000256" key="6">
    <source>
        <dbReference type="ARBA" id="ARBA00034078"/>
    </source>
</evidence>
<feature type="compositionally biased region" description="Basic and acidic residues" evidence="7">
    <location>
        <begin position="31"/>
        <end position="42"/>
    </location>
</feature>
<dbReference type="InterPro" id="IPR036922">
    <property type="entry name" value="Rieske_2Fe-2S_sf"/>
</dbReference>
<dbReference type="InterPro" id="IPR005805">
    <property type="entry name" value="Rieske_Fe-S_prot_C"/>
</dbReference>
<name>A0A518B7Y9_9BACT</name>
<dbReference type="RefSeq" id="WP_419192718.1">
    <property type="nucleotide sequence ID" value="NZ_CP036279.1"/>
</dbReference>
<evidence type="ECO:0000256" key="3">
    <source>
        <dbReference type="ARBA" id="ARBA00023004"/>
    </source>
</evidence>
<keyword evidence="1" id="KW-0001">2Fe-2S</keyword>
<comment type="cofactor">
    <cofactor evidence="6">
        <name>[2Fe-2S] cluster</name>
        <dbReference type="ChEBI" id="CHEBI:190135"/>
    </cofactor>
</comment>
<reference evidence="10 11" key="1">
    <citation type="submission" date="2019-02" db="EMBL/GenBank/DDBJ databases">
        <title>Deep-cultivation of Planctomycetes and their phenomic and genomic characterization uncovers novel biology.</title>
        <authorList>
            <person name="Wiegand S."/>
            <person name="Jogler M."/>
            <person name="Boedeker C."/>
            <person name="Pinto D."/>
            <person name="Vollmers J."/>
            <person name="Rivas-Marin E."/>
            <person name="Kohn T."/>
            <person name="Peeters S.H."/>
            <person name="Heuer A."/>
            <person name="Rast P."/>
            <person name="Oberbeckmann S."/>
            <person name="Bunk B."/>
            <person name="Jeske O."/>
            <person name="Meyerdierks A."/>
            <person name="Storesund J.E."/>
            <person name="Kallscheuer N."/>
            <person name="Luecker S."/>
            <person name="Lage O.M."/>
            <person name="Pohl T."/>
            <person name="Merkel B.J."/>
            <person name="Hornburger P."/>
            <person name="Mueller R.-W."/>
            <person name="Bruemmer F."/>
            <person name="Labrenz M."/>
            <person name="Spormann A.M."/>
            <person name="Op den Camp H."/>
            <person name="Overmann J."/>
            <person name="Amann R."/>
            <person name="Jetten M.S.M."/>
            <person name="Mascher T."/>
            <person name="Medema M.H."/>
            <person name="Devos D.P."/>
            <person name="Kaster A.-K."/>
            <person name="Ovreas L."/>
            <person name="Rohde M."/>
            <person name="Galperin M.Y."/>
            <person name="Jogler C."/>
        </authorList>
    </citation>
    <scope>NUCLEOTIDE SEQUENCE [LARGE SCALE GENOMIC DNA]</scope>
    <source>
        <strain evidence="10 11">Pan216</strain>
    </source>
</reference>
<evidence type="ECO:0000313" key="10">
    <source>
        <dbReference type="EMBL" id="QDU63104.1"/>
    </source>
</evidence>
<dbReference type="Gene3D" id="2.102.10.10">
    <property type="entry name" value="Rieske [2Fe-2S] iron-sulphur domain"/>
    <property type="match status" value="1"/>
</dbReference>
<dbReference type="PANTHER" id="PTHR10134">
    <property type="entry name" value="CYTOCHROME B-C1 COMPLEX SUBUNIT RIESKE, MITOCHONDRIAL"/>
    <property type="match status" value="1"/>
</dbReference>
<feature type="compositionally biased region" description="Polar residues" evidence="7">
    <location>
        <begin position="7"/>
        <end position="16"/>
    </location>
</feature>
<keyword evidence="8" id="KW-0812">Transmembrane</keyword>
<keyword evidence="2" id="KW-0479">Metal-binding</keyword>
<evidence type="ECO:0000256" key="2">
    <source>
        <dbReference type="ARBA" id="ARBA00022723"/>
    </source>
</evidence>